<keyword evidence="2" id="KW-1185">Reference proteome</keyword>
<dbReference type="Proteomes" id="UP000059680">
    <property type="component" value="Chromosome 1"/>
</dbReference>
<proteinExistence type="predicted"/>
<name>A0A0P0UYJ6_ORYSJ</name>
<accession>A0A0P0UYJ6</accession>
<reference evidence="1 2" key="3">
    <citation type="journal article" date="2013" name="Rice">
        <title>Improvement of the Oryza sativa Nipponbare reference genome using next generation sequence and optical map data.</title>
        <authorList>
            <person name="Kawahara Y."/>
            <person name="de la Bastide M."/>
            <person name="Hamilton J.P."/>
            <person name="Kanamori H."/>
            <person name="McCombie W.R."/>
            <person name="Ouyang S."/>
            <person name="Schwartz D.C."/>
            <person name="Tanaka T."/>
            <person name="Wu J."/>
            <person name="Zhou S."/>
            <person name="Childs K.L."/>
            <person name="Davidson R.M."/>
            <person name="Lin H."/>
            <person name="Quesada-Ocampo L."/>
            <person name="Vaillancourt B."/>
            <person name="Sakai H."/>
            <person name="Lee S.S."/>
            <person name="Kim J."/>
            <person name="Numa H."/>
            <person name="Itoh T."/>
            <person name="Buell C.R."/>
            <person name="Matsumoto T."/>
        </authorList>
    </citation>
    <scope>NUCLEOTIDE SEQUENCE [LARGE SCALE GENOMIC DNA]</scope>
    <source>
        <strain evidence="2">cv. Nipponbare</strain>
    </source>
</reference>
<organism evidence="1 2">
    <name type="scientific">Oryza sativa subsp. japonica</name>
    <name type="common">Rice</name>
    <dbReference type="NCBI Taxonomy" id="39947"/>
    <lineage>
        <taxon>Eukaryota</taxon>
        <taxon>Viridiplantae</taxon>
        <taxon>Streptophyta</taxon>
        <taxon>Embryophyta</taxon>
        <taxon>Tracheophyta</taxon>
        <taxon>Spermatophyta</taxon>
        <taxon>Magnoliopsida</taxon>
        <taxon>Liliopsida</taxon>
        <taxon>Poales</taxon>
        <taxon>Poaceae</taxon>
        <taxon>BOP clade</taxon>
        <taxon>Oryzoideae</taxon>
        <taxon>Oryzeae</taxon>
        <taxon>Oryzinae</taxon>
        <taxon>Oryza</taxon>
        <taxon>Oryza sativa</taxon>
    </lineage>
</organism>
<reference evidence="2" key="1">
    <citation type="journal article" date="2005" name="Nature">
        <title>The map-based sequence of the rice genome.</title>
        <authorList>
            <consortium name="International rice genome sequencing project (IRGSP)"/>
            <person name="Matsumoto T."/>
            <person name="Wu J."/>
            <person name="Kanamori H."/>
            <person name="Katayose Y."/>
            <person name="Fujisawa M."/>
            <person name="Namiki N."/>
            <person name="Mizuno H."/>
            <person name="Yamamoto K."/>
            <person name="Antonio B.A."/>
            <person name="Baba T."/>
            <person name="Sakata K."/>
            <person name="Nagamura Y."/>
            <person name="Aoki H."/>
            <person name="Arikawa K."/>
            <person name="Arita K."/>
            <person name="Bito T."/>
            <person name="Chiden Y."/>
            <person name="Fujitsuka N."/>
            <person name="Fukunaka R."/>
            <person name="Hamada M."/>
            <person name="Harada C."/>
            <person name="Hayashi A."/>
            <person name="Hijishita S."/>
            <person name="Honda M."/>
            <person name="Hosokawa S."/>
            <person name="Ichikawa Y."/>
            <person name="Idonuma A."/>
            <person name="Iijima M."/>
            <person name="Ikeda M."/>
            <person name="Ikeno M."/>
            <person name="Ito K."/>
            <person name="Ito S."/>
            <person name="Ito T."/>
            <person name="Ito Y."/>
            <person name="Ito Y."/>
            <person name="Iwabuchi A."/>
            <person name="Kamiya K."/>
            <person name="Karasawa W."/>
            <person name="Kurita K."/>
            <person name="Katagiri S."/>
            <person name="Kikuta A."/>
            <person name="Kobayashi H."/>
            <person name="Kobayashi N."/>
            <person name="Machita K."/>
            <person name="Maehara T."/>
            <person name="Masukawa M."/>
            <person name="Mizubayashi T."/>
            <person name="Mukai Y."/>
            <person name="Nagasaki H."/>
            <person name="Nagata Y."/>
            <person name="Naito S."/>
            <person name="Nakashima M."/>
            <person name="Nakama Y."/>
            <person name="Nakamichi Y."/>
            <person name="Nakamura M."/>
            <person name="Meguro A."/>
            <person name="Negishi M."/>
            <person name="Ohta I."/>
            <person name="Ohta T."/>
            <person name="Okamoto M."/>
            <person name="Ono N."/>
            <person name="Saji S."/>
            <person name="Sakaguchi M."/>
            <person name="Sakai K."/>
            <person name="Shibata M."/>
            <person name="Shimokawa T."/>
            <person name="Song J."/>
            <person name="Takazaki Y."/>
            <person name="Terasawa K."/>
            <person name="Tsugane M."/>
            <person name="Tsuji K."/>
            <person name="Ueda S."/>
            <person name="Waki K."/>
            <person name="Yamagata H."/>
            <person name="Yamamoto M."/>
            <person name="Yamamoto S."/>
            <person name="Yamane H."/>
            <person name="Yoshiki S."/>
            <person name="Yoshihara R."/>
            <person name="Yukawa K."/>
            <person name="Zhong H."/>
            <person name="Yano M."/>
            <person name="Yuan Q."/>
            <person name="Ouyang S."/>
            <person name="Liu J."/>
            <person name="Jones K.M."/>
            <person name="Gansberger K."/>
            <person name="Moffat K."/>
            <person name="Hill J."/>
            <person name="Bera J."/>
            <person name="Fadrosh D."/>
            <person name="Jin S."/>
            <person name="Johri S."/>
            <person name="Kim M."/>
            <person name="Overton L."/>
            <person name="Reardon M."/>
            <person name="Tsitrin T."/>
            <person name="Vuong H."/>
            <person name="Weaver B."/>
            <person name="Ciecko A."/>
            <person name="Tallon L."/>
            <person name="Jackson J."/>
            <person name="Pai G."/>
            <person name="Aken S.V."/>
            <person name="Utterback T."/>
            <person name="Reidmuller S."/>
            <person name="Feldblyum T."/>
            <person name="Hsiao J."/>
            <person name="Zismann V."/>
            <person name="Iobst S."/>
            <person name="de Vazeille A.R."/>
            <person name="Buell C.R."/>
            <person name="Ying K."/>
            <person name="Li Y."/>
            <person name="Lu T."/>
            <person name="Huang Y."/>
            <person name="Zhao Q."/>
            <person name="Feng Q."/>
            <person name="Zhang L."/>
            <person name="Zhu J."/>
            <person name="Weng Q."/>
            <person name="Mu J."/>
            <person name="Lu Y."/>
            <person name="Fan D."/>
            <person name="Liu Y."/>
            <person name="Guan J."/>
            <person name="Zhang Y."/>
            <person name="Yu S."/>
            <person name="Liu X."/>
            <person name="Zhang Y."/>
            <person name="Hong G."/>
            <person name="Han B."/>
            <person name="Choisne N."/>
            <person name="Demange N."/>
            <person name="Orjeda G."/>
            <person name="Samain S."/>
            <person name="Cattolico L."/>
            <person name="Pelletier E."/>
            <person name="Couloux A."/>
            <person name="Segurens B."/>
            <person name="Wincker P."/>
            <person name="D'Hont A."/>
            <person name="Scarpelli C."/>
            <person name="Weissenbach J."/>
            <person name="Salanoubat M."/>
            <person name="Quetier F."/>
            <person name="Yu Y."/>
            <person name="Kim H.R."/>
            <person name="Rambo T."/>
            <person name="Currie J."/>
            <person name="Collura K."/>
            <person name="Luo M."/>
            <person name="Yang T."/>
            <person name="Ammiraju J.S.S."/>
            <person name="Engler F."/>
            <person name="Soderlund C."/>
            <person name="Wing R.A."/>
            <person name="Palmer L.E."/>
            <person name="de la Bastide M."/>
            <person name="Spiegel L."/>
            <person name="Nascimento L."/>
            <person name="Zutavern T."/>
            <person name="O'Shaughnessy A."/>
            <person name="Dike S."/>
            <person name="Dedhia N."/>
            <person name="Preston R."/>
            <person name="Balija V."/>
            <person name="McCombie W.R."/>
            <person name="Chow T."/>
            <person name="Chen H."/>
            <person name="Chung M."/>
            <person name="Chen C."/>
            <person name="Shaw J."/>
            <person name="Wu H."/>
            <person name="Hsiao K."/>
            <person name="Chao Y."/>
            <person name="Chu M."/>
            <person name="Cheng C."/>
            <person name="Hour A."/>
            <person name="Lee P."/>
            <person name="Lin S."/>
            <person name="Lin Y."/>
            <person name="Liou J."/>
            <person name="Liu S."/>
            <person name="Hsing Y."/>
            <person name="Raghuvanshi S."/>
            <person name="Mohanty A."/>
            <person name="Bharti A.K."/>
            <person name="Gaur A."/>
            <person name="Gupta V."/>
            <person name="Kumar D."/>
            <person name="Ravi V."/>
            <person name="Vij S."/>
            <person name="Kapur A."/>
            <person name="Khurana P."/>
            <person name="Khurana P."/>
            <person name="Khurana J.P."/>
            <person name="Tyagi A.K."/>
            <person name="Gaikwad K."/>
            <person name="Singh A."/>
            <person name="Dalal V."/>
            <person name="Srivastava S."/>
            <person name="Dixit A."/>
            <person name="Pal A.K."/>
            <person name="Ghazi I.A."/>
            <person name="Yadav M."/>
            <person name="Pandit A."/>
            <person name="Bhargava A."/>
            <person name="Sureshbabu K."/>
            <person name="Batra K."/>
            <person name="Sharma T.R."/>
            <person name="Mohapatra T."/>
            <person name="Singh N.K."/>
            <person name="Messing J."/>
            <person name="Nelson A.B."/>
            <person name="Fuks G."/>
            <person name="Kavchok S."/>
            <person name="Keizer G."/>
            <person name="Linton E."/>
            <person name="Llaca V."/>
            <person name="Song R."/>
            <person name="Tanyolac B."/>
            <person name="Young S."/>
            <person name="Ho-Il K."/>
            <person name="Hahn J.H."/>
            <person name="Sangsakoo G."/>
            <person name="Vanavichit A."/>
            <person name="de Mattos Luiz.A.T."/>
            <person name="Zimmer P.D."/>
            <person name="Malone G."/>
            <person name="Dellagostin O."/>
            <person name="de Oliveira A.C."/>
            <person name="Bevan M."/>
            <person name="Bancroft I."/>
            <person name="Minx P."/>
            <person name="Cordum H."/>
            <person name="Wilson R."/>
            <person name="Cheng Z."/>
            <person name="Jin W."/>
            <person name="Jiang J."/>
            <person name="Leong S.A."/>
            <person name="Iwama H."/>
            <person name="Gojobori T."/>
            <person name="Itoh T."/>
            <person name="Niimura Y."/>
            <person name="Fujii Y."/>
            <person name="Habara T."/>
            <person name="Sakai H."/>
            <person name="Sato Y."/>
            <person name="Wilson G."/>
            <person name="Kumar K."/>
            <person name="McCouch S."/>
            <person name="Juretic N."/>
            <person name="Hoen D."/>
            <person name="Wright S."/>
            <person name="Bruskiewich R."/>
            <person name="Bureau T."/>
            <person name="Miyao A."/>
            <person name="Hirochika H."/>
            <person name="Nishikawa T."/>
            <person name="Kadowaki K."/>
            <person name="Sugiura M."/>
            <person name="Burr B."/>
            <person name="Sasaki T."/>
        </authorList>
    </citation>
    <scope>NUCLEOTIDE SEQUENCE [LARGE SCALE GENOMIC DNA]</scope>
    <source>
        <strain evidence="2">cv. Nipponbare</strain>
    </source>
</reference>
<reference evidence="1 2" key="2">
    <citation type="journal article" date="2013" name="Plant Cell Physiol.">
        <title>Rice Annotation Project Database (RAP-DB): an integrative and interactive database for rice genomics.</title>
        <authorList>
            <person name="Sakai H."/>
            <person name="Lee S.S."/>
            <person name="Tanaka T."/>
            <person name="Numa H."/>
            <person name="Kim J."/>
            <person name="Kawahara Y."/>
            <person name="Wakimoto H."/>
            <person name="Yang C.C."/>
            <person name="Iwamoto M."/>
            <person name="Abe T."/>
            <person name="Yamada Y."/>
            <person name="Muto A."/>
            <person name="Inokuchi H."/>
            <person name="Ikemura T."/>
            <person name="Matsumoto T."/>
            <person name="Sasaki T."/>
            <person name="Itoh T."/>
        </authorList>
    </citation>
    <scope>NUCLEOTIDE SEQUENCE [LARGE SCALE GENOMIC DNA]</scope>
    <source>
        <strain evidence="2">cv. Nipponbare</strain>
    </source>
</reference>
<evidence type="ECO:0000313" key="2">
    <source>
        <dbReference type="Proteomes" id="UP000059680"/>
    </source>
</evidence>
<protein>
    <submittedName>
        <fullName evidence="1">Os01g0171300 protein</fullName>
    </submittedName>
</protein>
<gene>
    <name evidence="1" type="ordered locus">Os01g0171300</name>
    <name evidence="1" type="ORF">OSNPB_010171300</name>
</gene>
<dbReference type="PaxDb" id="39947-A0A0P0UYJ6"/>
<dbReference type="EMBL" id="AP014957">
    <property type="protein sequence ID" value="BAS70622.1"/>
    <property type="molecule type" value="Genomic_DNA"/>
</dbReference>
<sequence>MPKPARRRAADSLTTRRGAPGRLAAGMAMGDMACLLGWWTPRQLWLTGVDALSVSVDVADSPWGQDCSRGTKGPALSTLAYGAPWLTAWRARQEAAAAL</sequence>
<dbReference type="InParanoid" id="A0A0P0UYJ6"/>
<evidence type="ECO:0000313" key="1">
    <source>
        <dbReference type="EMBL" id="BAS70622.1"/>
    </source>
</evidence>
<dbReference type="AlphaFoldDB" id="A0A0P0UYJ6"/>